<reference evidence="1" key="1">
    <citation type="journal article" date="2014" name="Front. Microbiol.">
        <title>High frequency of phylogenetically diverse reductive dehalogenase-homologous genes in deep subseafloor sedimentary metagenomes.</title>
        <authorList>
            <person name="Kawai M."/>
            <person name="Futagami T."/>
            <person name="Toyoda A."/>
            <person name="Takaki Y."/>
            <person name="Nishi S."/>
            <person name="Hori S."/>
            <person name="Arai W."/>
            <person name="Tsubouchi T."/>
            <person name="Morono Y."/>
            <person name="Uchiyama I."/>
            <person name="Ito T."/>
            <person name="Fujiyama A."/>
            <person name="Inagaki F."/>
            <person name="Takami H."/>
        </authorList>
    </citation>
    <scope>NUCLEOTIDE SEQUENCE</scope>
    <source>
        <strain evidence="1">Expedition CK06-06</strain>
    </source>
</reference>
<gene>
    <name evidence="1" type="ORF">S06H3_57228</name>
</gene>
<name>X1PNQ8_9ZZZZ</name>
<evidence type="ECO:0008006" key="2">
    <source>
        <dbReference type="Google" id="ProtNLM"/>
    </source>
</evidence>
<organism evidence="1">
    <name type="scientific">marine sediment metagenome</name>
    <dbReference type="NCBI Taxonomy" id="412755"/>
    <lineage>
        <taxon>unclassified sequences</taxon>
        <taxon>metagenomes</taxon>
        <taxon>ecological metagenomes</taxon>
    </lineage>
</organism>
<sequence length="123" mass="14852">RKFFLNDVTFEYDEVRNNGKVVVRQKGEVQILGEWLKLKFKTKDRKPIEEMIATFKEIKGLRQRPAHAIDDDVFDQKYFKQQRELIIKAYSGIRLLRLIFANHPNVKEYEIPDWLYSGKIWTY</sequence>
<protein>
    <recommendedName>
        <fullName evidence="2">ApeA N-terminal domain-containing protein</fullName>
    </recommendedName>
</protein>
<dbReference type="EMBL" id="BARV01036913">
    <property type="protein sequence ID" value="GAI57942.1"/>
    <property type="molecule type" value="Genomic_DNA"/>
</dbReference>
<comment type="caution">
    <text evidence="1">The sequence shown here is derived from an EMBL/GenBank/DDBJ whole genome shotgun (WGS) entry which is preliminary data.</text>
</comment>
<feature type="non-terminal residue" evidence="1">
    <location>
        <position position="1"/>
    </location>
</feature>
<proteinExistence type="predicted"/>
<evidence type="ECO:0000313" key="1">
    <source>
        <dbReference type="EMBL" id="GAI57942.1"/>
    </source>
</evidence>
<dbReference type="AlphaFoldDB" id="X1PNQ8"/>
<accession>X1PNQ8</accession>